<dbReference type="SUPFAM" id="SSF56300">
    <property type="entry name" value="Metallo-dependent phosphatases"/>
    <property type="match status" value="1"/>
</dbReference>
<dbReference type="AlphaFoldDB" id="A0AA39YMS1"/>
<evidence type="ECO:0000313" key="1">
    <source>
        <dbReference type="EMBL" id="KAK0655408.1"/>
    </source>
</evidence>
<dbReference type="GO" id="GO:0004721">
    <property type="term" value="F:phosphoprotein phosphatase activity"/>
    <property type="evidence" value="ECO:0007669"/>
    <property type="project" value="TreeGrafter"/>
</dbReference>
<dbReference type="Proteomes" id="UP001174936">
    <property type="component" value="Unassembled WGS sequence"/>
</dbReference>
<dbReference type="InterPro" id="IPR029052">
    <property type="entry name" value="Metallo-depent_PP-like"/>
</dbReference>
<gene>
    <name evidence="1" type="ORF">B0T16DRAFT_10733</name>
</gene>
<reference evidence="1" key="1">
    <citation type="submission" date="2023-06" db="EMBL/GenBank/DDBJ databases">
        <title>Genome-scale phylogeny and comparative genomics of the fungal order Sordariales.</title>
        <authorList>
            <consortium name="Lawrence Berkeley National Laboratory"/>
            <person name="Hensen N."/>
            <person name="Bonometti L."/>
            <person name="Westerberg I."/>
            <person name="Brannstrom I.O."/>
            <person name="Guillou S."/>
            <person name="Cros-Aarteil S."/>
            <person name="Calhoun S."/>
            <person name="Haridas S."/>
            <person name="Kuo A."/>
            <person name="Mondo S."/>
            <person name="Pangilinan J."/>
            <person name="Riley R."/>
            <person name="Labutti K."/>
            <person name="Andreopoulos B."/>
            <person name="Lipzen A."/>
            <person name="Chen C."/>
            <person name="Yanf M."/>
            <person name="Daum C."/>
            <person name="Ng V."/>
            <person name="Clum A."/>
            <person name="Steindorff A."/>
            <person name="Ohm R."/>
            <person name="Martin F."/>
            <person name="Silar P."/>
            <person name="Natvig D."/>
            <person name="Lalanne C."/>
            <person name="Gautier V."/>
            <person name="Ament-Velasquez S.L."/>
            <person name="Kruys A."/>
            <person name="Hutchinson M.I."/>
            <person name="Powell A.J."/>
            <person name="Barry K."/>
            <person name="Miller A.N."/>
            <person name="Grigoriev I.V."/>
            <person name="Debuchy R."/>
            <person name="Gladieux P."/>
            <person name="Thoren M.H."/>
            <person name="Johannesson H."/>
        </authorList>
    </citation>
    <scope>NUCLEOTIDE SEQUENCE</scope>
    <source>
        <strain evidence="1">SMH2532-1</strain>
    </source>
</reference>
<protein>
    <recommendedName>
        <fullName evidence="3">Calcineurin-like phosphoesterase domain-containing protein</fullName>
    </recommendedName>
</protein>
<organism evidence="1 2">
    <name type="scientific">Cercophora newfieldiana</name>
    <dbReference type="NCBI Taxonomy" id="92897"/>
    <lineage>
        <taxon>Eukaryota</taxon>
        <taxon>Fungi</taxon>
        <taxon>Dikarya</taxon>
        <taxon>Ascomycota</taxon>
        <taxon>Pezizomycotina</taxon>
        <taxon>Sordariomycetes</taxon>
        <taxon>Sordariomycetidae</taxon>
        <taxon>Sordariales</taxon>
        <taxon>Lasiosphaeriaceae</taxon>
        <taxon>Cercophora</taxon>
    </lineage>
</organism>
<sequence>MAVLPHLVVTDLTLSTYSPTEPPLCEPDPQKWHRIEKDLYLHTSQQNAWLYVARANPEELTAEDVLVLDIRVGDAPSFGHSWESRPGGIWLLRRKFSGIIDEAVVTEVDVLFGTDAVDPRPKWALMRSPLQINSQPEFPARLSVLHGIRGKPGPDARAALRVRDDGKFRIVQISDTHMVTGVGVCKDSIDAHGKDLPESEADPRTVDFIGRTLDLEKPDLVVLTGDQLHHDTLDSQSALFKVVAPIIERSQQQLTKALLPRTLLKVPRELF</sequence>
<comment type="caution">
    <text evidence="1">The sequence shown here is derived from an EMBL/GenBank/DDBJ whole genome shotgun (WGS) entry which is preliminary data.</text>
</comment>
<dbReference type="PANTHER" id="PTHR32440">
    <property type="entry name" value="PHOSPHATASE DCR2-RELATED-RELATED"/>
    <property type="match status" value="1"/>
</dbReference>
<dbReference type="EMBL" id="JAULSV010000001">
    <property type="protein sequence ID" value="KAK0655408.1"/>
    <property type="molecule type" value="Genomic_DNA"/>
</dbReference>
<dbReference type="Gene3D" id="3.60.21.10">
    <property type="match status" value="1"/>
</dbReference>
<keyword evidence="2" id="KW-1185">Reference proteome</keyword>
<evidence type="ECO:0000313" key="2">
    <source>
        <dbReference type="Proteomes" id="UP001174936"/>
    </source>
</evidence>
<accession>A0AA39YMS1</accession>
<dbReference type="PANTHER" id="PTHR32440:SF0">
    <property type="entry name" value="PHOSPHATASE DCR2-RELATED"/>
    <property type="match status" value="1"/>
</dbReference>
<evidence type="ECO:0008006" key="3">
    <source>
        <dbReference type="Google" id="ProtNLM"/>
    </source>
</evidence>
<name>A0AA39YMS1_9PEZI</name>
<proteinExistence type="predicted"/>
<dbReference type="GO" id="GO:0005737">
    <property type="term" value="C:cytoplasm"/>
    <property type="evidence" value="ECO:0007669"/>
    <property type="project" value="TreeGrafter"/>
</dbReference>